<dbReference type="Proteomes" id="UP000054359">
    <property type="component" value="Unassembled WGS sequence"/>
</dbReference>
<proteinExistence type="predicted"/>
<protein>
    <submittedName>
        <fullName evidence="1">Uncharacterized protein</fullName>
    </submittedName>
</protein>
<name>A0A087UB44_STEMI</name>
<evidence type="ECO:0000313" key="2">
    <source>
        <dbReference type="Proteomes" id="UP000054359"/>
    </source>
</evidence>
<accession>A0A087UB44</accession>
<dbReference type="AlphaFoldDB" id="A0A087UB44"/>
<keyword evidence="2" id="KW-1185">Reference proteome</keyword>
<evidence type="ECO:0000313" key="1">
    <source>
        <dbReference type="EMBL" id="KFM74583.1"/>
    </source>
</evidence>
<dbReference type="EMBL" id="KK119063">
    <property type="protein sequence ID" value="KFM74583.1"/>
    <property type="molecule type" value="Genomic_DNA"/>
</dbReference>
<sequence>MVCEMNVQEIIHCNVSYQLNANKVYSLLQYYTLEMNSPCQHNDARILTAGSVFLFNSSDLS</sequence>
<organism evidence="1 2">
    <name type="scientific">Stegodyphus mimosarum</name>
    <name type="common">African social velvet spider</name>
    <dbReference type="NCBI Taxonomy" id="407821"/>
    <lineage>
        <taxon>Eukaryota</taxon>
        <taxon>Metazoa</taxon>
        <taxon>Ecdysozoa</taxon>
        <taxon>Arthropoda</taxon>
        <taxon>Chelicerata</taxon>
        <taxon>Arachnida</taxon>
        <taxon>Araneae</taxon>
        <taxon>Araneomorphae</taxon>
        <taxon>Entelegynae</taxon>
        <taxon>Eresoidea</taxon>
        <taxon>Eresidae</taxon>
        <taxon>Stegodyphus</taxon>
    </lineage>
</organism>
<reference evidence="1 2" key="1">
    <citation type="submission" date="2013-11" db="EMBL/GenBank/DDBJ databases">
        <title>Genome sequencing of Stegodyphus mimosarum.</title>
        <authorList>
            <person name="Bechsgaard J."/>
        </authorList>
    </citation>
    <scope>NUCLEOTIDE SEQUENCE [LARGE SCALE GENOMIC DNA]</scope>
</reference>
<feature type="non-terminal residue" evidence="1">
    <location>
        <position position="61"/>
    </location>
</feature>
<gene>
    <name evidence="1" type="ORF">X975_06086</name>
</gene>